<feature type="compositionally biased region" description="Acidic residues" evidence="1">
    <location>
        <begin position="221"/>
        <end position="240"/>
    </location>
</feature>
<feature type="region of interest" description="Disordered" evidence="1">
    <location>
        <begin position="141"/>
        <end position="174"/>
    </location>
</feature>
<accession>A0ABW1JAH9</accession>
<evidence type="ECO:0000313" key="2">
    <source>
        <dbReference type="EMBL" id="MFC6005940.1"/>
    </source>
</evidence>
<feature type="compositionally biased region" description="Acidic residues" evidence="1">
    <location>
        <begin position="202"/>
        <end position="213"/>
    </location>
</feature>
<feature type="region of interest" description="Disordered" evidence="1">
    <location>
        <begin position="191"/>
        <end position="252"/>
    </location>
</feature>
<sequence>MTVLDHLSAAPGVYWGEGQGPGGSRFVARVALIAQSDASLTFDYEAWSPGGGLQHAESARLARTGEVVTLAATSNGGDDVMLFREGDAGVFGSVGPQRVGLVITPQEQKLVFSWWWTGRDGELREQSRAVVAPMRQIVPAPAVPGADAPESAAGTTEDPQAATAAPEEVEPEELSGLDQLAALAHEALEELDDEPQARVPDEGEPADELATSDEAERAEEPESSDQAELSDEVNEAESEPQPEQPGDLPAVPWPGILVLHGNGTGLVAQRLASRLTRAAVVRTDLFDRAVRGTAGRPDPALRQRIALSVVQGYAATGHPVILHGASTRSEHEELVAAISGSGLKPVQLVEIADGEDYGEVARRLIESD</sequence>
<organism evidence="2 3">
    <name type="scientific">Angustibacter luteus</name>
    <dbReference type="NCBI Taxonomy" id="658456"/>
    <lineage>
        <taxon>Bacteria</taxon>
        <taxon>Bacillati</taxon>
        <taxon>Actinomycetota</taxon>
        <taxon>Actinomycetes</taxon>
        <taxon>Kineosporiales</taxon>
        <taxon>Kineosporiaceae</taxon>
    </lineage>
</organism>
<keyword evidence="3" id="KW-1185">Reference proteome</keyword>
<name>A0ABW1JAH9_9ACTN</name>
<gene>
    <name evidence="2" type="ORF">ACFQDO_02255</name>
</gene>
<evidence type="ECO:0000256" key="1">
    <source>
        <dbReference type="SAM" id="MobiDB-lite"/>
    </source>
</evidence>
<dbReference type="Gene3D" id="3.40.50.300">
    <property type="entry name" value="P-loop containing nucleotide triphosphate hydrolases"/>
    <property type="match status" value="1"/>
</dbReference>
<comment type="caution">
    <text evidence="2">The sequence shown here is derived from an EMBL/GenBank/DDBJ whole genome shotgun (WGS) entry which is preliminary data.</text>
</comment>
<dbReference type="InterPro" id="IPR027417">
    <property type="entry name" value="P-loop_NTPase"/>
</dbReference>
<reference evidence="3" key="1">
    <citation type="journal article" date="2019" name="Int. J. Syst. Evol. Microbiol.">
        <title>The Global Catalogue of Microorganisms (GCM) 10K type strain sequencing project: providing services to taxonomists for standard genome sequencing and annotation.</title>
        <authorList>
            <consortium name="The Broad Institute Genomics Platform"/>
            <consortium name="The Broad Institute Genome Sequencing Center for Infectious Disease"/>
            <person name="Wu L."/>
            <person name="Ma J."/>
        </authorList>
    </citation>
    <scope>NUCLEOTIDE SEQUENCE [LARGE SCALE GENOMIC DNA]</scope>
    <source>
        <strain evidence="3">KACC 14249</strain>
    </source>
</reference>
<protein>
    <submittedName>
        <fullName evidence="2">Uncharacterized protein</fullName>
    </submittedName>
</protein>
<evidence type="ECO:0000313" key="3">
    <source>
        <dbReference type="Proteomes" id="UP001596189"/>
    </source>
</evidence>
<dbReference type="RefSeq" id="WP_345716809.1">
    <property type="nucleotide sequence ID" value="NZ_BAABFP010000005.1"/>
</dbReference>
<dbReference type="EMBL" id="JBHSRD010000002">
    <property type="protein sequence ID" value="MFC6005940.1"/>
    <property type="molecule type" value="Genomic_DNA"/>
</dbReference>
<proteinExistence type="predicted"/>
<dbReference type="Proteomes" id="UP001596189">
    <property type="component" value="Unassembled WGS sequence"/>
</dbReference>